<protein>
    <submittedName>
        <fullName evidence="2">Filamentous hemagglutinin</fullName>
    </submittedName>
</protein>
<name>A0A7Z0BMN6_9GAMM</name>
<dbReference type="EMBL" id="JACBYV010000001">
    <property type="protein sequence ID" value="NYH72652.1"/>
    <property type="molecule type" value="Genomic_DNA"/>
</dbReference>
<feature type="compositionally biased region" description="Basic and acidic residues" evidence="1">
    <location>
        <begin position="3161"/>
        <end position="3177"/>
    </location>
</feature>
<dbReference type="InterPro" id="IPR012334">
    <property type="entry name" value="Pectin_lyas_fold"/>
</dbReference>
<dbReference type="NCBIfam" id="TIGR01731">
    <property type="entry name" value="fil_hemag_20aa"/>
    <property type="match status" value="46"/>
</dbReference>
<dbReference type="InterPro" id="IPR025157">
    <property type="entry name" value="Hemagglutinin_rpt"/>
</dbReference>
<dbReference type="SUPFAM" id="SSF51126">
    <property type="entry name" value="Pectin lyase-like"/>
    <property type="match status" value="1"/>
</dbReference>
<reference evidence="2 3" key="1">
    <citation type="submission" date="2020-07" db="EMBL/GenBank/DDBJ databases">
        <title>Genomic analyses of the natural microbiome of Caenorhabditis elegans.</title>
        <authorList>
            <person name="Samuel B."/>
        </authorList>
    </citation>
    <scope>NUCLEOTIDE SEQUENCE [LARGE SCALE GENOMIC DNA]</scope>
    <source>
        <strain evidence="2 3">BIGb0408</strain>
    </source>
</reference>
<dbReference type="InterPro" id="IPR011050">
    <property type="entry name" value="Pectin_lyase_fold/virulence"/>
</dbReference>
<dbReference type="InterPro" id="IPR010069">
    <property type="entry name" value="CdiA_FHA1_rpt"/>
</dbReference>
<keyword evidence="3" id="KW-1185">Reference proteome</keyword>
<dbReference type="Gene3D" id="2.160.20.10">
    <property type="entry name" value="Single-stranded right-handed beta-helix, Pectin lyase-like"/>
    <property type="match status" value="1"/>
</dbReference>
<dbReference type="Pfam" id="PF05594">
    <property type="entry name" value="Fil_haemagg"/>
    <property type="match status" value="16"/>
</dbReference>
<proteinExistence type="predicted"/>
<evidence type="ECO:0000313" key="2">
    <source>
        <dbReference type="EMBL" id="NYH72652.1"/>
    </source>
</evidence>
<comment type="caution">
    <text evidence="2">The sequence shown here is derived from an EMBL/GenBank/DDBJ whole genome shotgun (WGS) entry which is preliminary data.</text>
</comment>
<accession>A0A7Z0BMN6</accession>
<feature type="region of interest" description="Disordered" evidence="1">
    <location>
        <begin position="3587"/>
        <end position="3627"/>
    </location>
</feature>
<feature type="region of interest" description="Disordered" evidence="1">
    <location>
        <begin position="3155"/>
        <end position="3207"/>
    </location>
</feature>
<sequence length="3726" mass="381980">MDAATLQAIAKADDGSEKPQLAIDSSALGGMYAGAIRLVGTEAGVGVKLAGDMAASAGDIQIDANGQLTLSRIAARDNLHIVAGSAELTGPAYAGSNVAIRATAELSNKQSLAAANSIDIQAGRLDNAGIIEAGVNNDNSRNASGDVRIDATEVRNAGRALASRELKVDTKALDNQGGVLSGQALASVKAGSMNNQQGRLLSQGDVQVSASSLDNGNTGLVSGGKSVSLQVGELANRGGEISSQKSVAISSTELDNRSGRVIGEQGVDLDVAGRMLNAQGVVSSNVQLAVKAAELNNSGSGTLVSQGTLSARVDGVLDNSADGALIAKTQLDVSAGVTNNSKAGLLSGNVLNLSGDALDNRGGRILADEQLGLSLSRADNSAGGVIDSRGSLHATTTLLSNQNGGRVIADGDLNLRAELIENAAQGKIASQGDLTAQVTEFNQQGGQLLSQGRLSLQGQRLDNGGGGLLAAGNGIDLRVASVDNRGGEISSAGRVKVTGQTFDNSASGLLLGDSGLQLAVQRVLNHTKGVLGGRDGLLLDGESLDNSAGGTLSSLAALQLNLRGKLDNREGLVTGEGQVKLTANELDNRSGALSSAGDLVIEVAQVDNRAGRLLTDSQVDIASVSLDNRQAGTISGKTGVGIDTDSLTNDDAGRITSGAGLNLIADTVSSNGGRIAATGPVSVTTGTLDQRAGQLVSESTLSVDLGQGALDNSQGGLIASKGVLALNNVGALNNSQSGEISSDLSFVLAAKSLDNSGGRVISAQQLQVRIDGLLKNSLKGLLSGMSGVQLAANRLDNSAAGLVTSGADLEVASRELDNHEGGTLSAAAALQVRSEQVNNSADGLLASGKALSVVSGELNNQSGQIISQGELVVGVDQLLNRSGVLSAKQHLQLDAGSVANQGGLISSMSTLDLSATSLDSSERGEVSAKGNLYLRVAELIQRQGSLIGEAGVTVDLQGGSLDNRAGLVSAAGPLRIDNLKALNNSQGGELFSTQSYLLAAESVNNSNGGRLISSGTLSLNAQTIRNDQAGLISGWQGLAIKGGALDNSAKGTVSSKNGELSIELSDQLDNRDEGALVSQGNQRVSSKDLINSAGIISTQGALELSVSNELDNRAKGLISSQSTMQIEALNTANQAGQIVAGEALAIRGESLDNTAGVITSNAGIHLQLAGALVNRDNAQLASAGPLRIEAASVDNRGATLASQNVLQLLAASLNNADGGTLLARQQLALRLTGALDNSRDGLIYSQAGELLVEAQRILNDQGNLQSASNLQVTATEAFSNRDGRLISSGGNLNVTAASLDNQRGVLDSAAGRLQLAVTGEFDNRSGTAQGQTLDVTAADIDNEAGHLSGLNGNAEIDTGSLNNRDGGLYARGDLTVHAAHVNNGGGQVAARAIDFSLAGALDNQSGLIESERSLLLQAGSVDNRQGRLRSLGSTGFTRINATSLDNRSGLIETANQDLSVQVDSLVNQAGQIRHMGSGSFGLATAQVMAAGGSFVTGSALTIDASSWVNDSLLQAASLVLNVGHFTQTATGRLLAATSFTGTGDTWINQGVLASDGSMSVALTGGYSGGGRLSSIGNLTLDAANLNLSESARVSSGAKAEIDIVGQSNNRGVITAVDGLAISAAQLENFGTLGSSADLSVIASTLRNESGLIFSGADMALRADELVNYQADIYSLGGLDISGRVDGSESNLIDNNSGTVESAGDMRLYANTLRNQRDRFATEQQRVSGNIHVFEDDTCRGNGCAWKFTSVERYEDVIVSGSASAAGFIGSGGNFQFSGSLLDNRHSTVSAGGDITIGTDVFNNIGAGGGEERYFNSGLYTRDRPTYYRFINQKNLYNQYNDPNSPNYAPSALSRDEILAASAAQAGRYETSSYTVQVSGSAVASAIVQAGGAVKVTASQEINNSVLRSQTAYVGDTSKGVDTTVAASTTPLVAITTQLPPDLAQKQINPLTLPGFSLPTGQNGLFRLNQQGGQQTGATSVTGIAGPAAVVGQGIVVGSQEQHAAASALSGQQIAVPGGTSAGQVPVVAGVTAPLAVDGVATLGQPVVPGSSHKYLVETNPAFANLGNFLNSDYMLSRLGFDPDLAQKRLGDGLYEQRLIRDAITARTGQRFIAGLDSDEAMFRYLMNNAIASKESLQLTVGVSLSAAQVAALTHDIVWMEEVEVAGEKVLAPVLYMAQPANRLMANGALIQGRDVTLISGGSLNNSGTLRASNNLSATAANIENRGLIEAGKRLELMATDSIRNAAGGIISGRDVSLVARDGDIINERTITTITGSNRDNQYRADVATAASRIEAANDLSAIAGRDVQSLGSVIKAGGDARIEAGRDALIASQREQDSYSYQGRRERGSQYQVTQHGSDVQVGGDLAISAGRDLGVIASRVEAAGDIDLKAAENMVIAAAANESHKESFYKHAGKKVERAETSVSQQASVIEAGGNFTSVSGNDTTLIGSQIHASEEAYLYAGGDIDLDAAQNFDYSYFYKKKKGGMFSSSKLQMSESSNSEAVSSYITSGSDLTLRADKDIAARGAQLISDSDIYLRAGGDVVLDAAQNSSSQANAKAKSGLFSSKAKTSSSESTTLTGTRLDGQNIVIEANDDIALRAAGLRADDAIILDAGRDVSVGTAVASQQSSQSSKSSSLKWHIFDSLATNGSLTLEQKSKGAQSSSSQEVGSTLSGATIDVTSGRDTAVRGSTLVADSDINVAAGRNLLITSGEAKDDSSARSNSKKSGEIGSWWQGATGVVGVKQSSQNSTTQQLGSQIASLGGDVDLKAGEAYRQQASQVIAPQGDVSITAKRVDIEAGYDLLSSSQKQSSNRTALGGTVSVPLIDAVQGAQRMINAAGDTKDGRLTALAAANTAMSGYEAYQSAQTLATGNFTGVKISVNLSNSQSQSGGTQSGQNVVASSVAAGRDIAIKATGDGDASNLNIVGSTIDAGRNVSLDADGSINLISAQNTANQEGKNSNSGWSAGVGFGVGQQNGFTIELAANKGRGSSEGEAITHANTLVNAGEKVALNSGGDTNLKGAVVTAKQVTAEVGGDLNLASQQDIDNYKSKQQNAGVGLSLCIPPICGGVSTVSGSVSQQKINSEYASVGQQTGIKAGDNGFQVNVGGNTDLQGAIIASNDKAVADGKNSLTTGTLTHSDIENKAEYKATSISLSGSYSTAGRDKKTGEIERDKDNNIKQEAVGSAGTPIALSASGKEKSTTHSGISGGAITITDEAKQQELTGQTAEQAVADVNRDVSSDRDGSNTLKPIFDRKEVEAGFEITEQFVRNVGTFLEQRSLASTDAKKKLAEENAKPVEQRDKVKIDQLKDIIDSNATWEIGGLGRTLVSAISGAAGGNVTGGGSQLLQGAAVSYLQGLAAEKVKGIADELKSETARAALHAIVGCAGAAAQSQSCGAGALGGSASVVLNNLIDQLSDQTAEGMTDAQKQNRLNLIGSLVAGITAAAGGEAAVAANAAQIETAHNWLYTEEITSWHEERAKCSNESCKKDVNKKYAEMSSERDESLSAICKLNIAVCIGLKDSLLGQADANNELARSLGIEEAGIVKWIQENSNQAVIDTVVSEYNSQNKGEAYGLLASLFMAALSPTGGKAQKPNGNDGEGGDKSPSGGDKKIPNPDGRLGKASTREHVEQVAAQLEKMGYKVTGGGGVDRSKEEYIPGAGGSRKGSAYPDITAVKIDLNGKEITVRVNTIDTLKDGFTPTKREARNAERIKALKPDDILILIPKPK</sequence>
<organism evidence="2 3">
    <name type="scientific">Phytopseudomonas flavescens</name>
    <dbReference type="NCBI Taxonomy" id="29435"/>
    <lineage>
        <taxon>Bacteria</taxon>
        <taxon>Pseudomonadati</taxon>
        <taxon>Pseudomonadota</taxon>
        <taxon>Gammaproteobacteria</taxon>
        <taxon>Pseudomonadales</taxon>
        <taxon>Pseudomonadaceae</taxon>
        <taxon>Phytopseudomonas</taxon>
    </lineage>
</organism>
<gene>
    <name evidence="2" type="ORF">FHR27_001262</name>
</gene>
<evidence type="ECO:0000256" key="1">
    <source>
        <dbReference type="SAM" id="MobiDB-lite"/>
    </source>
</evidence>
<dbReference type="GO" id="GO:0003824">
    <property type="term" value="F:catalytic activity"/>
    <property type="evidence" value="ECO:0007669"/>
    <property type="project" value="UniProtKB-ARBA"/>
</dbReference>
<evidence type="ECO:0000313" key="3">
    <source>
        <dbReference type="Proteomes" id="UP000578688"/>
    </source>
</evidence>
<dbReference type="Proteomes" id="UP000578688">
    <property type="component" value="Unassembled WGS sequence"/>
</dbReference>
<dbReference type="InterPro" id="IPR008619">
    <property type="entry name" value="Filamentous_hemagglutn_rpt"/>
</dbReference>
<dbReference type="Pfam" id="PF13332">
    <property type="entry name" value="Fil_haemagg_2"/>
    <property type="match status" value="6"/>
</dbReference>